<feature type="transmembrane region" description="Helical" evidence="1">
    <location>
        <begin position="341"/>
        <end position="364"/>
    </location>
</feature>
<comment type="caution">
    <text evidence="2">The sequence shown here is derived from an EMBL/GenBank/DDBJ whole genome shotgun (WGS) entry which is preliminary data.</text>
</comment>
<keyword evidence="1" id="KW-0812">Transmembrane</keyword>
<gene>
    <name evidence="2" type="ORF">QBC46DRAFT_407821</name>
</gene>
<keyword evidence="3" id="KW-1185">Reference proteome</keyword>
<name>A0AAN6NAW6_9PEZI</name>
<evidence type="ECO:0000256" key="1">
    <source>
        <dbReference type="SAM" id="Phobius"/>
    </source>
</evidence>
<sequence length="455" mass="49194">MSRGCQPGGRVRLWTLEITSIAVSVALVVALITTLAYFNRKAVFDSRIITLNTIVSVLSSASKAFLLYSAANCIRQWNWILFTARPRRLYDFERVTDASRGPLGSLRLLGNINFRGGVVVRFGALAVVLTIARDPLAQQLVQIDQEMRFEADNDGQVRVPCAERYSKGSSVAISNLGDTNVHANSWAQLVNDDGRLMAMPLVFADADFGLQAAVIFGITAGPSAISQQIAFNCPSAKCGFTSSASLAVCSQCADLKSHLERKKDSDENLSNRCTVTRSTGFRMGFSLTTGTARDGALNGIFSNIGASMSNAIRNGADKTNGSQVSGSIGVVTTVYAVDWRWIVLHCVTELAALAFLGLTIWFTLQPGSIVPAWKSSEIAVLSQGAARWSERYGMPRRLRNSKTEPRLSLVYCEVVAAGRARGHTGSRIRLTSITRSERSDAASTSESALLDETQC</sequence>
<feature type="transmembrane region" description="Helical" evidence="1">
    <location>
        <begin position="50"/>
        <end position="71"/>
    </location>
</feature>
<accession>A0AAN6NAW6</accession>
<reference evidence="3" key="1">
    <citation type="journal article" date="2023" name="Mol. Phylogenet. Evol.">
        <title>Genome-scale phylogeny and comparative genomics of the fungal order Sordariales.</title>
        <authorList>
            <person name="Hensen N."/>
            <person name="Bonometti L."/>
            <person name="Westerberg I."/>
            <person name="Brannstrom I.O."/>
            <person name="Guillou S."/>
            <person name="Cros-Aarteil S."/>
            <person name="Calhoun S."/>
            <person name="Haridas S."/>
            <person name="Kuo A."/>
            <person name="Mondo S."/>
            <person name="Pangilinan J."/>
            <person name="Riley R."/>
            <person name="LaButti K."/>
            <person name="Andreopoulos B."/>
            <person name="Lipzen A."/>
            <person name="Chen C."/>
            <person name="Yan M."/>
            <person name="Daum C."/>
            <person name="Ng V."/>
            <person name="Clum A."/>
            <person name="Steindorff A."/>
            <person name="Ohm R.A."/>
            <person name="Martin F."/>
            <person name="Silar P."/>
            <person name="Natvig D.O."/>
            <person name="Lalanne C."/>
            <person name="Gautier V."/>
            <person name="Ament-Velasquez S.L."/>
            <person name="Kruys A."/>
            <person name="Hutchinson M.I."/>
            <person name="Powell A.J."/>
            <person name="Barry K."/>
            <person name="Miller A.N."/>
            <person name="Grigoriev I.V."/>
            <person name="Debuchy R."/>
            <person name="Gladieux P."/>
            <person name="Hiltunen Thoren M."/>
            <person name="Johannesson H."/>
        </authorList>
    </citation>
    <scope>NUCLEOTIDE SEQUENCE [LARGE SCALE GENOMIC DNA]</scope>
    <source>
        <strain evidence="3">CBS 340.73</strain>
    </source>
</reference>
<protein>
    <submittedName>
        <fullName evidence="2">Uncharacterized protein</fullName>
    </submittedName>
</protein>
<dbReference type="PANTHER" id="PTHR35394:SF5">
    <property type="entry name" value="DUF3176 DOMAIN-CONTAINING PROTEIN"/>
    <property type="match status" value="1"/>
</dbReference>
<evidence type="ECO:0000313" key="3">
    <source>
        <dbReference type="Proteomes" id="UP001303473"/>
    </source>
</evidence>
<organism evidence="2 3">
    <name type="scientific">Diplogelasinospora grovesii</name>
    <dbReference type="NCBI Taxonomy" id="303347"/>
    <lineage>
        <taxon>Eukaryota</taxon>
        <taxon>Fungi</taxon>
        <taxon>Dikarya</taxon>
        <taxon>Ascomycota</taxon>
        <taxon>Pezizomycotina</taxon>
        <taxon>Sordariomycetes</taxon>
        <taxon>Sordariomycetidae</taxon>
        <taxon>Sordariales</taxon>
        <taxon>Diplogelasinosporaceae</taxon>
        <taxon>Diplogelasinospora</taxon>
    </lineage>
</organism>
<keyword evidence="1" id="KW-1133">Transmembrane helix</keyword>
<dbReference type="PANTHER" id="PTHR35394">
    <property type="entry name" value="DUF3176 DOMAIN-CONTAINING PROTEIN"/>
    <property type="match status" value="1"/>
</dbReference>
<dbReference type="EMBL" id="MU853790">
    <property type="protein sequence ID" value="KAK3940913.1"/>
    <property type="molecule type" value="Genomic_DNA"/>
</dbReference>
<feature type="transmembrane region" description="Helical" evidence="1">
    <location>
        <begin position="18"/>
        <end position="38"/>
    </location>
</feature>
<evidence type="ECO:0000313" key="2">
    <source>
        <dbReference type="EMBL" id="KAK3940913.1"/>
    </source>
</evidence>
<dbReference type="AlphaFoldDB" id="A0AAN6NAW6"/>
<dbReference type="Proteomes" id="UP001303473">
    <property type="component" value="Unassembled WGS sequence"/>
</dbReference>
<proteinExistence type="predicted"/>
<keyword evidence="1" id="KW-0472">Membrane</keyword>
<dbReference type="Pfam" id="PF11374">
    <property type="entry name" value="DUF3176"/>
    <property type="match status" value="1"/>
</dbReference>
<dbReference type="InterPro" id="IPR021514">
    <property type="entry name" value="DUF3176"/>
</dbReference>